<reference evidence="6 8" key="1">
    <citation type="submission" date="2019-03" db="EMBL/GenBank/DDBJ databases">
        <title>Vagococcus sp. was isolated fron gut of Carduelis flavirostris.</title>
        <authorList>
            <person name="Ge Y."/>
        </authorList>
    </citation>
    <scope>NUCLEOTIDE SEQUENCE [LARGE SCALE GENOMIC DNA]</scope>
    <source>
        <strain evidence="6 8">CF-210</strain>
    </source>
</reference>
<keyword evidence="2" id="KW-0812">Transmembrane</keyword>
<feature type="compositionally biased region" description="Acidic residues" evidence="1">
    <location>
        <begin position="134"/>
        <end position="148"/>
    </location>
</feature>
<feature type="signal peptide" evidence="3">
    <location>
        <begin position="1"/>
        <end position="25"/>
    </location>
</feature>
<dbReference type="EMBL" id="SRHU01000025">
    <property type="protein sequence ID" value="TFZ40314.1"/>
    <property type="molecule type" value="Genomic_DNA"/>
</dbReference>
<gene>
    <name evidence="6" type="ORF">E4031_07690</name>
    <name evidence="5" type="ORF">E4Z98_00625</name>
</gene>
<sequence>MKKSIVTLVISIMALFLCSSTIINADKVTSSVSIEIKKEKSHDLPEKARSPSDTKLPKTNETNTILFSIIGVFIVGNLIKNFRKKEKKMKKVILSSVLASAVILSSVGGVVVNAAEITDDSAVTEAAVSVTSVSDEDTPEIIDPEGNDNGETTGHGGQFTIDAVPNFDFGETTVAGATIKLDSATKSAVQVSDRRSSGSGWTLNVKLGEFNNTDPSKTGKEAKLAGVSMNLGIIGDLVANEGNNNMAPAKKAIKLEAGGGSDNLLTADTDTEDVVGMGRGSWLGRFSDGMTETETSLFIPGGNYEGSYAADLTWTLSQTV</sequence>
<reference evidence="5 7" key="2">
    <citation type="journal article" date="2020" name="Int. J. Syst. Evol. Microbiol.">
        <title>Vagococcus xieshaowenii sp. nov., isolated from snow finch (Montifringilla taczanowskii) cloacal content.</title>
        <authorList>
            <person name="Ge Y."/>
            <person name="Yang J."/>
            <person name="Lai X.H."/>
            <person name="Zhang G."/>
            <person name="Jin D."/>
            <person name="Lu S."/>
            <person name="Wang B."/>
            <person name="Huang Y."/>
            <person name="Huang Y."/>
            <person name="Ren Z."/>
            <person name="Zhang X."/>
            <person name="Xu J."/>
        </authorList>
    </citation>
    <scope>NUCLEOTIDE SEQUENCE [LARGE SCALE GENOMIC DNA]</scope>
    <source>
        <strain evidence="7">personal::cf-49</strain>
        <strain evidence="5">Personal::cf-49</strain>
    </source>
</reference>
<dbReference type="Proteomes" id="UP000296883">
    <property type="component" value="Chromosome"/>
</dbReference>
<dbReference type="AlphaFoldDB" id="A0AAJ5EDM3"/>
<keyword evidence="3" id="KW-0732">Signal</keyword>
<feature type="chain" id="PRO_5042591317" evidence="3">
    <location>
        <begin position="26"/>
        <end position="320"/>
    </location>
</feature>
<dbReference type="Pfam" id="PF13731">
    <property type="entry name" value="WxL"/>
    <property type="match status" value="1"/>
</dbReference>
<evidence type="ECO:0000256" key="1">
    <source>
        <dbReference type="SAM" id="MobiDB-lite"/>
    </source>
</evidence>
<keyword evidence="2" id="KW-0472">Membrane</keyword>
<dbReference type="EMBL" id="CP038865">
    <property type="protein sequence ID" value="QCA27929.1"/>
    <property type="molecule type" value="Genomic_DNA"/>
</dbReference>
<dbReference type="RefSeq" id="WP_135254877.1">
    <property type="nucleotide sequence ID" value="NZ_CP038865.1"/>
</dbReference>
<feature type="transmembrane region" description="Helical" evidence="2">
    <location>
        <begin position="92"/>
        <end position="112"/>
    </location>
</feature>
<feature type="domain" description="WxL" evidence="4">
    <location>
        <begin position="121"/>
        <end position="319"/>
    </location>
</feature>
<evidence type="ECO:0000313" key="8">
    <source>
        <dbReference type="Proteomes" id="UP000297725"/>
    </source>
</evidence>
<dbReference type="NCBIfam" id="TIGR01167">
    <property type="entry name" value="LPXTG_anchor"/>
    <property type="match status" value="1"/>
</dbReference>
<proteinExistence type="predicted"/>
<dbReference type="InterPro" id="IPR027994">
    <property type="entry name" value="WxL_dom"/>
</dbReference>
<evidence type="ECO:0000313" key="7">
    <source>
        <dbReference type="Proteomes" id="UP000296883"/>
    </source>
</evidence>
<organism evidence="6 8">
    <name type="scientific">Vagococcus xieshaowenii</name>
    <dbReference type="NCBI Taxonomy" id="2562451"/>
    <lineage>
        <taxon>Bacteria</taxon>
        <taxon>Bacillati</taxon>
        <taxon>Bacillota</taxon>
        <taxon>Bacilli</taxon>
        <taxon>Lactobacillales</taxon>
        <taxon>Enterococcaceae</taxon>
        <taxon>Vagococcus</taxon>
    </lineage>
</organism>
<dbReference type="Proteomes" id="UP000297725">
    <property type="component" value="Unassembled WGS sequence"/>
</dbReference>
<name>A0AAJ5EDM3_9ENTE</name>
<evidence type="ECO:0000259" key="4">
    <source>
        <dbReference type="Pfam" id="PF13731"/>
    </source>
</evidence>
<keyword evidence="2" id="KW-1133">Transmembrane helix</keyword>
<accession>A0AAJ5EDM3</accession>
<protein>
    <submittedName>
        <fullName evidence="6">WxL domain-containing protein</fullName>
    </submittedName>
</protein>
<evidence type="ECO:0000256" key="2">
    <source>
        <dbReference type="SAM" id="Phobius"/>
    </source>
</evidence>
<evidence type="ECO:0000313" key="5">
    <source>
        <dbReference type="EMBL" id="QCA27929.1"/>
    </source>
</evidence>
<evidence type="ECO:0000256" key="3">
    <source>
        <dbReference type="SAM" id="SignalP"/>
    </source>
</evidence>
<feature type="region of interest" description="Disordered" evidence="1">
    <location>
        <begin position="133"/>
        <end position="157"/>
    </location>
</feature>
<feature type="transmembrane region" description="Helical" evidence="2">
    <location>
        <begin position="62"/>
        <end position="80"/>
    </location>
</feature>
<evidence type="ECO:0000313" key="6">
    <source>
        <dbReference type="EMBL" id="TFZ40314.1"/>
    </source>
</evidence>
<keyword evidence="7" id="KW-1185">Reference proteome</keyword>